<organism evidence="1 2">
    <name type="scientific">Leucobacter soli</name>
    <dbReference type="NCBI Taxonomy" id="2812850"/>
    <lineage>
        <taxon>Bacteria</taxon>
        <taxon>Bacillati</taxon>
        <taxon>Actinomycetota</taxon>
        <taxon>Actinomycetes</taxon>
        <taxon>Micrococcales</taxon>
        <taxon>Microbacteriaceae</taxon>
        <taxon>Leucobacter</taxon>
    </lineage>
</organism>
<evidence type="ECO:0000313" key="2">
    <source>
        <dbReference type="Proteomes" id="UP000693892"/>
    </source>
</evidence>
<evidence type="ECO:0008006" key="3">
    <source>
        <dbReference type="Google" id="ProtNLM"/>
    </source>
</evidence>
<evidence type="ECO:0000313" key="1">
    <source>
        <dbReference type="EMBL" id="CAG7622807.1"/>
    </source>
</evidence>
<protein>
    <recommendedName>
        <fullName evidence="3">Integral membrane protein</fullName>
    </recommendedName>
</protein>
<sequence>MASYLFGLLLNVWFWPFAVGGDTSISYDAEAGLGGNLIRFLTFSLVTSTLTWDTVRAVTTVLGIVLIGRPVLASLRRSPLARRS</sequence>
<dbReference type="Proteomes" id="UP000693892">
    <property type="component" value="Unassembled WGS sequence"/>
</dbReference>
<accession>A0A916NQC1</accession>
<comment type="caution">
    <text evidence="1">The sequence shown here is derived from an EMBL/GenBank/DDBJ whole genome shotgun (WGS) entry which is preliminary data.</text>
</comment>
<dbReference type="AlphaFoldDB" id="A0A916NQC1"/>
<reference evidence="1" key="1">
    <citation type="submission" date="2021-06" db="EMBL/GenBank/DDBJ databases">
        <authorList>
            <person name="Criscuolo A."/>
        </authorList>
    </citation>
    <scope>NUCLEOTIDE SEQUENCE</scope>
    <source>
        <strain evidence="1">CIP111803</strain>
    </source>
</reference>
<gene>
    <name evidence="1" type="ORF">LEUCIP111803_02556</name>
</gene>
<dbReference type="EMBL" id="CAJVAP010000051">
    <property type="protein sequence ID" value="CAG7622807.1"/>
    <property type="molecule type" value="Genomic_DNA"/>
</dbReference>
<proteinExistence type="predicted"/>
<name>A0A916NQC1_9MICO</name>
<keyword evidence="2" id="KW-1185">Reference proteome</keyword>